<dbReference type="Proteomes" id="UP000756132">
    <property type="component" value="Chromosome 4"/>
</dbReference>
<feature type="region of interest" description="Disordered" evidence="1">
    <location>
        <begin position="40"/>
        <end position="117"/>
    </location>
</feature>
<dbReference type="GeneID" id="71985016"/>
<keyword evidence="3" id="KW-1185">Reference proteome</keyword>
<feature type="compositionally biased region" description="Low complexity" evidence="1">
    <location>
        <begin position="95"/>
        <end position="109"/>
    </location>
</feature>
<feature type="compositionally biased region" description="Acidic residues" evidence="1">
    <location>
        <begin position="425"/>
        <end position="436"/>
    </location>
</feature>
<reference evidence="2" key="1">
    <citation type="submission" date="2021-12" db="EMBL/GenBank/DDBJ databases">
        <authorList>
            <person name="Zaccaron A."/>
            <person name="Stergiopoulos I."/>
        </authorList>
    </citation>
    <scope>NUCLEOTIDE SEQUENCE</scope>
    <source>
        <strain evidence="2">Race5_Kim</strain>
    </source>
</reference>
<evidence type="ECO:0000256" key="1">
    <source>
        <dbReference type="SAM" id="MobiDB-lite"/>
    </source>
</evidence>
<dbReference type="KEGG" id="ffu:CLAFUR5_05138"/>
<dbReference type="OMA" id="QQRIVEW"/>
<name>A0A9Q8LG12_PASFU</name>
<sequence length="657" mass="73633">MAELSPWRSQARHPLIPQLRQREVDVQLELDVTKDVIERRVDRAACPSPDDEAAAGTAAKAPPVPRFTAVNAQAGPAPRLGPVTEKVLMSEPDSRGSASPSRTASPSSTVPAQHRDVDDREWEVCQIVDKQFTHGGVVRYLVRWAATTHPAAVLRHGEGGDVTVVVDGQDFAVCQYSTGAADEATGEQQRIVEWKTTWHNTWELADAIRLVRKYEQAHEPVYGSSDKELKQSRKDLVLQHPHWNWPMTFKSHHDQEHRPDPAKRRDILKPDFVPEPGADYTASFWAWQTDEIVSGQCQIPSAARFLNRPLRQYLQFNGDYFAEELHRTYNAGTTGKLTALYAHMVGLAHRVKCTNCQNLEVPFSKCVTLSTSFSGACTCCQYLNKGQECTYHHHYREFYEEQIRKDLKREREWDPTQLEQHANIEDDGYNSSDSEDSGYGGSSPARHDAAAIDADSRQRIDKGKAPARDNPAASRGGSAGDDQPSQDPAMNNSQESAGSVLDQARRERRNKKRKIMKTEAQNDSLSSEASWHPGSCGRSWQICRHPTIGHVRPPIEDGSLHPPNVVFNNQRFSAGEATDEQVRYIISCSTCQNTTKLEKAWQDALEEARTDGEVLDIGKETYLSHLFADWLNEIVKMACPTPSLPPRVDIDLTLDDD</sequence>
<organism evidence="2 3">
    <name type="scientific">Passalora fulva</name>
    <name type="common">Tomato leaf mold</name>
    <name type="synonym">Cladosporium fulvum</name>
    <dbReference type="NCBI Taxonomy" id="5499"/>
    <lineage>
        <taxon>Eukaryota</taxon>
        <taxon>Fungi</taxon>
        <taxon>Dikarya</taxon>
        <taxon>Ascomycota</taxon>
        <taxon>Pezizomycotina</taxon>
        <taxon>Dothideomycetes</taxon>
        <taxon>Dothideomycetidae</taxon>
        <taxon>Mycosphaerellales</taxon>
        <taxon>Mycosphaerellaceae</taxon>
        <taxon>Fulvia</taxon>
    </lineage>
</organism>
<feature type="region of interest" description="Disordered" evidence="1">
    <location>
        <begin position="414"/>
        <end position="531"/>
    </location>
</feature>
<feature type="compositionally biased region" description="Basic residues" evidence="1">
    <location>
        <begin position="506"/>
        <end position="515"/>
    </location>
</feature>
<reference evidence="2" key="2">
    <citation type="journal article" date="2022" name="Microb. Genom.">
        <title>A chromosome-scale genome assembly of the tomato pathogen Cladosporium fulvum reveals a compartmentalized genome architecture and the presence of a dispensable chromosome.</title>
        <authorList>
            <person name="Zaccaron A.Z."/>
            <person name="Chen L.H."/>
            <person name="Samaras A."/>
            <person name="Stergiopoulos I."/>
        </authorList>
    </citation>
    <scope>NUCLEOTIDE SEQUENCE</scope>
    <source>
        <strain evidence="2">Race5_Kim</strain>
    </source>
</reference>
<dbReference type="Pfam" id="PF12511">
    <property type="entry name" value="DUF3716"/>
    <property type="match status" value="1"/>
</dbReference>
<gene>
    <name evidence="2" type="ORF">CLAFUR5_05138</name>
</gene>
<accession>A0A9Q8LG12</accession>
<evidence type="ECO:0000313" key="3">
    <source>
        <dbReference type="Proteomes" id="UP000756132"/>
    </source>
</evidence>
<proteinExistence type="predicted"/>
<dbReference type="Gene3D" id="2.40.50.40">
    <property type="match status" value="1"/>
</dbReference>
<dbReference type="EMBL" id="CP090166">
    <property type="protein sequence ID" value="UJO16705.1"/>
    <property type="molecule type" value="Genomic_DNA"/>
</dbReference>
<dbReference type="InterPro" id="IPR022190">
    <property type="entry name" value="DUF3716"/>
</dbReference>
<feature type="compositionally biased region" description="Basic and acidic residues" evidence="1">
    <location>
        <begin position="445"/>
        <end position="467"/>
    </location>
</feature>
<protein>
    <submittedName>
        <fullName evidence="2">Uncharacterized protein</fullName>
    </submittedName>
</protein>
<evidence type="ECO:0000313" key="2">
    <source>
        <dbReference type="EMBL" id="UJO16705.1"/>
    </source>
</evidence>
<dbReference type="OrthoDB" id="3650962at2759"/>
<dbReference type="RefSeq" id="XP_047761071.1">
    <property type="nucleotide sequence ID" value="XM_047904286.1"/>
</dbReference>
<feature type="compositionally biased region" description="Polar residues" evidence="1">
    <location>
        <begin position="483"/>
        <end position="497"/>
    </location>
</feature>
<dbReference type="AlphaFoldDB" id="A0A9Q8LG12"/>
<feature type="compositionally biased region" description="Polar residues" evidence="1">
    <location>
        <begin position="519"/>
        <end position="529"/>
    </location>
</feature>